<evidence type="ECO:0000313" key="2">
    <source>
        <dbReference type="EMBL" id="VEU59220.1"/>
    </source>
</evidence>
<accession>A0A449A4L0</accession>
<organism evidence="2 3">
    <name type="scientific">Mesomycoplasma neurolyticum</name>
    <dbReference type="NCBI Taxonomy" id="2120"/>
    <lineage>
        <taxon>Bacteria</taxon>
        <taxon>Bacillati</taxon>
        <taxon>Mycoplasmatota</taxon>
        <taxon>Mycoplasmoidales</taxon>
        <taxon>Metamycoplasmataceae</taxon>
        <taxon>Mesomycoplasma</taxon>
    </lineage>
</organism>
<keyword evidence="1" id="KW-0812">Transmembrane</keyword>
<keyword evidence="1" id="KW-0472">Membrane</keyword>
<dbReference type="KEGG" id="mnu:NCTC10166_00179"/>
<feature type="transmembrane region" description="Helical" evidence="1">
    <location>
        <begin position="1310"/>
        <end position="1332"/>
    </location>
</feature>
<reference evidence="2 3" key="1">
    <citation type="submission" date="2019-01" db="EMBL/GenBank/DDBJ databases">
        <authorList>
            <consortium name="Pathogen Informatics"/>
        </authorList>
    </citation>
    <scope>NUCLEOTIDE SEQUENCE [LARGE SCALE GENOMIC DNA]</scope>
    <source>
        <strain evidence="2 3">NCTC10166</strain>
    </source>
</reference>
<sequence length="1339" mass="160660">MKNNSFLFKIINKFNIWFFLFLSIFSFISYKSINEKSEIVYKQDIIINNKKSFETKEWDVGEILNYDEKNRKFSSENSQKFPFTILDDGISQNKKEALHQYWHTSGNVYGFINWYNYLTDNWYGANINIANGLEGWYNNKKQQYLGSNNKPEGLNYDDGYFAIQKTTNSINLLDESINKLKFYFGLEKNNLDASETQFSKYGKYGKDLSNFIFEELFNWRKNEINKFKQEQHKLKEFYLKNLEIQFNFYIKTNNKNYYDFYPFELDTKITKIRAKLSFDYHIKYDEFQPKKYNLLKNIKKFQDIFLEKIIKNNEISIYSDLGSDFNLAPMDINNSYGYKNNVTYLDEKLNNFLIENKKIINDDFNLKYKIQNIDKIDKLDFYIEYYDIITNSNQWIKINDSPITIKYIKTEKFKNLDIYKRLLIIPGFFLDQKKLDSLDLQKDIPIRMENDRDIGYDYGGTWIYNAPVKIAFQSTFKEDEILLINNKKIDVLNQNFFIDIGFNDENNLKNEYKIELVKFKKNLKTNENKEIFRWTKIIKILKDELNLNIKWFAWDPENNREQRKLIEPFVIIKNEELLDKNGEKIPNPDFDPNIDKNNGTKSEIVWINFLKDNDLLPNNTRFLQDPIDENENLNYIAFNKKIGFIAEAYVIKKGINLSINNKYESFKIFKIAKNNEQFELISDETLELTKKGKEANFIFNDNEYFSHEGLWLFSYRTKNSLNKYKLVYITKEDNKKNFNNFFPNNDIINLWESIPGKHLSNYLNEKFKINETFLKQLTYDEIINYWKMYVSNTTTSIPNNYINFNIISPKIDLQKSNNFTSKINFDDFNPNEEEKNEFLSDFKWKEKIKFKIEINEHFSNVLKFTFDLKDNVFNSQYKINKPVHLINVIWKKDRLQKYENINKNEKKEIIPKFNDEKIIDIISKSKNKQQFLNLINEKIFSFLNFEKTTYKTIFLENNIIFNFSVIPDFYNSFYIKPESQILILEIPYYLNNELNKKINIFENFQFNVLDLKGLIDKNKIKNQIQKFLKENIQKEFVYNEDYEIENFDEKVEEISNLTKKPNSWIILKLKTKNNSPKNINGSKILKIFNTYKSKISIDKIIDLSLIKIPDLVIDSEETTESITLLIEKHILSNLKSFNLNLQNEISVIDYFNKIKVLFSNKNKWIVFEIIGNFQNFINKITFKIMYKNNGENALFDLSNLNLEINLECENFNCAYKEILKQITKYLDGFSLKKDYDYVVEKIDDQNYLKLIIDRVGENVLKLKINSINNKKTLNHFYVIVKNIIKNQDIETIKKNWLIEQRKISANNFNFLWLIPVIFFAFIILIILILKIYNLYFRYK</sequence>
<keyword evidence="3" id="KW-1185">Reference proteome</keyword>
<protein>
    <submittedName>
        <fullName evidence="2">Uncharacterized protein</fullName>
    </submittedName>
</protein>
<dbReference type="RefSeq" id="WP_165001316.1">
    <property type="nucleotide sequence ID" value="NZ_LR214951.1"/>
</dbReference>
<dbReference type="Proteomes" id="UP000289440">
    <property type="component" value="Chromosome"/>
</dbReference>
<keyword evidence="1" id="KW-1133">Transmembrane helix</keyword>
<gene>
    <name evidence="2" type="ORF">NCTC10166_00179</name>
</gene>
<dbReference type="EMBL" id="LR214951">
    <property type="protein sequence ID" value="VEU59220.1"/>
    <property type="molecule type" value="Genomic_DNA"/>
</dbReference>
<proteinExistence type="predicted"/>
<dbReference type="NCBIfam" id="NF045892">
    <property type="entry name" value="ICE_Mbov_0399"/>
    <property type="match status" value="1"/>
</dbReference>
<name>A0A449A4L0_9BACT</name>
<evidence type="ECO:0000313" key="3">
    <source>
        <dbReference type="Proteomes" id="UP000289440"/>
    </source>
</evidence>
<evidence type="ECO:0000256" key="1">
    <source>
        <dbReference type="SAM" id="Phobius"/>
    </source>
</evidence>
<feature type="transmembrane region" description="Helical" evidence="1">
    <location>
        <begin position="12"/>
        <end position="30"/>
    </location>
</feature>